<proteinExistence type="inferred from homology"/>
<name>A0A5C1AK28_9BACT</name>
<evidence type="ECO:0000256" key="5">
    <source>
        <dbReference type="RuleBase" id="RU004508"/>
    </source>
</evidence>
<sequence length="376" mass="41025">MQRAVPFYDLRQVHQPLASALEVAVTEAVTSGWFIRGQFGERFEAEFARYCGVRHAIGVGNGLDALALILDAYVALGAMKKTDEVIVPAHTFVATILAVAGAGLTPVLVEPDEATFNLDSAAVERAITPRTRAVMCVHLYGRCGPMAELRHLTHRHGLKLIEDAAQAHGAVFDGRRTGSLGDAAGFSFYPTKNLGAIGDAGAVTTDDTELADTVRILGNYGSRLKYENLLPGRNSRLDEIQAAVLSVKLPRLDSENAHRRAVAAFYRAAIRNPAVHLPDDPDPLANVWHLFVVRVADRDRFRRHLADRGVETGVHYPIPPHRQGAFPALHGLSFPITEQLHRDVVSLPMSPALTDEEVAYVAEQVNRYPNQPQGGF</sequence>
<dbReference type="InterPro" id="IPR015424">
    <property type="entry name" value="PyrdxlP-dep_Trfase"/>
</dbReference>
<dbReference type="InterPro" id="IPR015421">
    <property type="entry name" value="PyrdxlP-dep_Trfase_major"/>
</dbReference>
<feature type="active site" description="Proton acceptor" evidence="3">
    <location>
        <position position="192"/>
    </location>
</feature>
<dbReference type="PANTHER" id="PTHR30244:SF36">
    <property type="entry name" value="3-OXO-GLUCOSE-6-PHOSPHATE:GLUTAMATE AMINOTRANSFERASE"/>
    <property type="match status" value="1"/>
</dbReference>
<dbReference type="GO" id="GO:0000271">
    <property type="term" value="P:polysaccharide biosynthetic process"/>
    <property type="evidence" value="ECO:0007669"/>
    <property type="project" value="TreeGrafter"/>
</dbReference>
<dbReference type="PIRSF" id="PIRSF000390">
    <property type="entry name" value="PLP_StrS"/>
    <property type="match status" value="1"/>
</dbReference>
<feature type="modified residue" description="N6-(pyridoxal phosphate)lysine" evidence="4">
    <location>
        <position position="192"/>
    </location>
</feature>
<reference evidence="7" key="1">
    <citation type="submission" date="2019-08" db="EMBL/GenBank/DDBJ databases">
        <title>Limnoglobus roseus gen. nov., sp. nov., a novel freshwater planctomycete with a giant genome from the family Gemmataceae.</title>
        <authorList>
            <person name="Kulichevskaya I.S."/>
            <person name="Naumoff D.G."/>
            <person name="Miroshnikov K."/>
            <person name="Ivanova A."/>
            <person name="Philippov D.A."/>
            <person name="Hakobyan A."/>
            <person name="Rijpstra I.C."/>
            <person name="Sinninghe Damste J.S."/>
            <person name="Liesack W."/>
            <person name="Dedysh S.N."/>
        </authorList>
    </citation>
    <scope>NUCLEOTIDE SEQUENCE [LARGE SCALE GENOMIC DNA]</scope>
    <source>
        <strain evidence="7">PX52</strain>
    </source>
</reference>
<evidence type="ECO:0000256" key="2">
    <source>
        <dbReference type="ARBA" id="ARBA00037999"/>
    </source>
</evidence>
<gene>
    <name evidence="6" type="ORF">PX52LOC_05399</name>
</gene>
<dbReference type="CDD" id="cd00616">
    <property type="entry name" value="AHBA_syn"/>
    <property type="match status" value="1"/>
</dbReference>
<dbReference type="InterPro" id="IPR000653">
    <property type="entry name" value="DegT/StrS_aminotransferase"/>
</dbReference>
<keyword evidence="6" id="KW-0808">Transferase</keyword>
<dbReference type="Gene3D" id="3.40.640.10">
    <property type="entry name" value="Type I PLP-dependent aspartate aminotransferase-like (Major domain)"/>
    <property type="match status" value="1"/>
</dbReference>
<dbReference type="Gene3D" id="3.90.1150.10">
    <property type="entry name" value="Aspartate Aminotransferase, domain 1"/>
    <property type="match status" value="1"/>
</dbReference>
<dbReference type="OrthoDB" id="9810913at2"/>
<dbReference type="GO" id="GO:0030170">
    <property type="term" value="F:pyridoxal phosphate binding"/>
    <property type="evidence" value="ECO:0007669"/>
    <property type="project" value="TreeGrafter"/>
</dbReference>
<dbReference type="Proteomes" id="UP000324974">
    <property type="component" value="Chromosome"/>
</dbReference>
<dbReference type="PANTHER" id="PTHR30244">
    <property type="entry name" value="TRANSAMINASE"/>
    <property type="match status" value="1"/>
</dbReference>
<keyword evidence="1 4" id="KW-0663">Pyridoxal phosphate</keyword>
<evidence type="ECO:0000256" key="4">
    <source>
        <dbReference type="PIRSR" id="PIRSR000390-2"/>
    </source>
</evidence>
<evidence type="ECO:0000313" key="6">
    <source>
        <dbReference type="EMBL" id="QEL18376.1"/>
    </source>
</evidence>
<comment type="similarity">
    <text evidence="2 5">Belongs to the DegT/DnrJ/EryC1 family.</text>
</comment>
<dbReference type="SUPFAM" id="SSF53383">
    <property type="entry name" value="PLP-dependent transferases"/>
    <property type="match status" value="1"/>
</dbReference>
<dbReference type="InterPro" id="IPR015422">
    <property type="entry name" value="PyrdxlP-dep_Trfase_small"/>
</dbReference>
<keyword evidence="6" id="KW-0032">Aminotransferase</keyword>
<dbReference type="Pfam" id="PF01041">
    <property type="entry name" value="DegT_DnrJ_EryC1"/>
    <property type="match status" value="1"/>
</dbReference>
<accession>A0A5C1AK28</accession>
<organism evidence="6 7">
    <name type="scientific">Limnoglobus roseus</name>
    <dbReference type="NCBI Taxonomy" id="2598579"/>
    <lineage>
        <taxon>Bacteria</taxon>
        <taxon>Pseudomonadati</taxon>
        <taxon>Planctomycetota</taxon>
        <taxon>Planctomycetia</taxon>
        <taxon>Gemmatales</taxon>
        <taxon>Gemmataceae</taxon>
        <taxon>Limnoglobus</taxon>
    </lineage>
</organism>
<evidence type="ECO:0000313" key="7">
    <source>
        <dbReference type="Proteomes" id="UP000324974"/>
    </source>
</evidence>
<dbReference type="GO" id="GO:0008483">
    <property type="term" value="F:transaminase activity"/>
    <property type="evidence" value="ECO:0007669"/>
    <property type="project" value="UniProtKB-KW"/>
</dbReference>
<dbReference type="EMBL" id="CP042425">
    <property type="protein sequence ID" value="QEL18376.1"/>
    <property type="molecule type" value="Genomic_DNA"/>
</dbReference>
<dbReference type="KEGG" id="lrs:PX52LOC_05399"/>
<dbReference type="RefSeq" id="WP_149112893.1">
    <property type="nucleotide sequence ID" value="NZ_CP042425.1"/>
</dbReference>
<keyword evidence="7" id="KW-1185">Reference proteome</keyword>
<evidence type="ECO:0000256" key="3">
    <source>
        <dbReference type="PIRSR" id="PIRSR000390-1"/>
    </source>
</evidence>
<evidence type="ECO:0000256" key="1">
    <source>
        <dbReference type="ARBA" id="ARBA00022898"/>
    </source>
</evidence>
<dbReference type="AlphaFoldDB" id="A0A5C1AK28"/>
<protein>
    <submittedName>
        <fullName evidence="6">DegT/DnrJ/EryC1/StrS family aminotransferase</fullName>
    </submittedName>
</protein>